<dbReference type="Pfam" id="PF01476">
    <property type="entry name" value="LysM"/>
    <property type="match status" value="2"/>
</dbReference>
<feature type="domain" description="LysM" evidence="3">
    <location>
        <begin position="112"/>
        <end position="159"/>
    </location>
</feature>
<keyword evidence="2" id="KW-0732">Signal</keyword>
<evidence type="ECO:0000259" key="3">
    <source>
        <dbReference type="PROSITE" id="PS51782"/>
    </source>
</evidence>
<dbReference type="RefSeq" id="WP_324277256.1">
    <property type="nucleotide sequence ID" value="NZ_CP141261.1"/>
</dbReference>
<dbReference type="Gene3D" id="3.10.350.10">
    <property type="entry name" value="LysM domain"/>
    <property type="match status" value="2"/>
</dbReference>
<accession>A0ABZ1B5C7</accession>
<evidence type="ECO:0000313" key="5">
    <source>
        <dbReference type="Proteomes" id="UP001324287"/>
    </source>
</evidence>
<dbReference type="PANTHER" id="PTHR34700:SF4">
    <property type="entry name" value="PHAGE-LIKE ELEMENT PBSX PROTEIN XKDP"/>
    <property type="match status" value="1"/>
</dbReference>
<proteinExistence type="predicted"/>
<dbReference type="PANTHER" id="PTHR34700">
    <property type="entry name" value="POTASSIUM BINDING PROTEIN KBP"/>
    <property type="match status" value="1"/>
</dbReference>
<dbReference type="CDD" id="cd00118">
    <property type="entry name" value="LysM"/>
    <property type="match status" value="2"/>
</dbReference>
<dbReference type="InterPro" id="IPR018392">
    <property type="entry name" value="LysM"/>
</dbReference>
<dbReference type="Pfam" id="PF26571">
    <property type="entry name" value="VldE"/>
    <property type="match status" value="1"/>
</dbReference>
<protein>
    <submittedName>
        <fullName evidence="4">LysM domain-containing protein</fullName>
    </submittedName>
</protein>
<reference evidence="4 5" key="1">
    <citation type="submission" date="2023-12" db="EMBL/GenBank/DDBJ databases">
        <title>Blastococcus brunescens sp. nov., an actonobacterium isolated from sandstone collected in sahara desert.</title>
        <authorList>
            <person name="Gtari M."/>
            <person name="Ghodhbane F."/>
        </authorList>
    </citation>
    <scope>NUCLEOTIDE SEQUENCE [LARGE SCALE GENOMIC DNA]</scope>
    <source>
        <strain evidence="4 5">BMG 8361</strain>
    </source>
</reference>
<evidence type="ECO:0000256" key="1">
    <source>
        <dbReference type="SAM" id="MobiDB-lite"/>
    </source>
</evidence>
<organism evidence="4 5">
    <name type="scientific">Blastococcus brunescens</name>
    <dbReference type="NCBI Taxonomy" id="1564165"/>
    <lineage>
        <taxon>Bacteria</taxon>
        <taxon>Bacillati</taxon>
        <taxon>Actinomycetota</taxon>
        <taxon>Actinomycetes</taxon>
        <taxon>Geodermatophilales</taxon>
        <taxon>Geodermatophilaceae</taxon>
        <taxon>Blastococcus</taxon>
    </lineage>
</organism>
<feature type="region of interest" description="Disordered" evidence="1">
    <location>
        <begin position="164"/>
        <end position="203"/>
    </location>
</feature>
<gene>
    <name evidence="4" type="ORF">U6N30_10510</name>
</gene>
<feature type="compositionally biased region" description="Low complexity" evidence="1">
    <location>
        <begin position="164"/>
        <end position="174"/>
    </location>
</feature>
<feature type="domain" description="LysM" evidence="3">
    <location>
        <begin position="47"/>
        <end position="94"/>
    </location>
</feature>
<dbReference type="PROSITE" id="PS51782">
    <property type="entry name" value="LYSM"/>
    <property type="match status" value="2"/>
</dbReference>
<sequence>MSKRYKGRHRRPTRNPVVAAVARPAVVVAAAAAVSVGMIAPAQAHSGDHTVRSGDTLGELAASHGTSWRTIYADNRDTIGPNPNVLRIGQVLTIGGSGSGSGSTPSAVSGSGAYTVRAGDTLNKIAARHGTTAQQLHALNREVIGADPNVLRVGQRLVLSGNAAPAAAPSAAPERASRASDRSAVAPTPAPSPRPAASSSAYGAWDPHVRPAVQEIAERFGVSTVLTRPGHSPTQGRAADFMVYTDRAKGDAVAQYVIDNAARLGVENVIWRQRIAGPWTGWAWQTMEDRGSATANHMDHPHVAFLPAG</sequence>
<name>A0ABZ1B5C7_9ACTN</name>
<dbReference type="InterPro" id="IPR058593">
    <property type="entry name" value="ARB_07466-like_C"/>
</dbReference>
<feature type="chain" id="PRO_5046567056" evidence="2">
    <location>
        <begin position="45"/>
        <end position="309"/>
    </location>
</feature>
<evidence type="ECO:0000313" key="4">
    <source>
        <dbReference type="EMBL" id="WRL65939.1"/>
    </source>
</evidence>
<dbReference type="EMBL" id="CP141261">
    <property type="protein sequence ID" value="WRL65939.1"/>
    <property type="molecule type" value="Genomic_DNA"/>
</dbReference>
<dbReference type="Proteomes" id="UP001324287">
    <property type="component" value="Chromosome"/>
</dbReference>
<dbReference type="InterPro" id="IPR036779">
    <property type="entry name" value="LysM_dom_sf"/>
</dbReference>
<keyword evidence="5" id="KW-1185">Reference proteome</keyword>
<dbReference type="InterPro" id="IPR052196">
    <property type="entry name" value="Bact_Kbp"/>
</dbReference>
<feature type="signal peptide" evidence="2">
    <location>
        <begin position="1"/>
        <end position="44"/>
    </location>
</feature>
<evidence type="ECO:0000256" key="2">
    <source>
        <dbReference type="SAM" id="SignalP"/>
    </source>
</evidence>
<dbReference type="SUPFAM" id="SSF54106">
    <property type="entry name" value="LysM domain"/>
    <property type="match status" value="2"/>
</dbReference>
<dbReference type="SMART" id="SM00257">
    <property type="entry name" value="LysM"/>
    <property type="match status" value="2"/>
</dbReference>